<sequence>MQKDVLDFVVEKTHELIDSPTCNSETRASAEAWLAAIGTEQQAAATKTYIGELEADIMPIDGLIGFADSEAGAQVFGADKAKEVAAHAREIKAAGARYCDCPACAACEAILAKKDAILG</sequence>
<organism evidence="1 2">
    <name type="scientific">Enterocloster lavalensis</name>
    <dbReference type="NCBI Taxonomy" id="460384"/>
    <lineage>
        <taxon>Bacteria</taxon>
        <taxon>Bacillati</taxon>
        <taxon>Bacillota</taxon>
        <taxon>Clostridia</taxon>
        <taxon>Lachnospirales</taxon>
        <taxon>Lachnospiraceae</taxon>
        <taxon>Enterocloster</taxon>
    </lineage>
</organism>
<dbReference type="STRING" id="460384.SAMN05216313_109151"/>
<evidence type="ECO:0000313" key="2">
    <source>
        <dbReference type="Proteomes" id="UP000198508"/>
    </source>
</evidence>
<gene>
    <name evidence="1" type="ORF">SAMN05216313_109151</name>
</gene>
<dbReference type="EMBL" id="FOIM01000009">
    <property type="protein sequence ID" value="SET61307.1"/>
    <property type="molecule type" value="Genomic_DNA"/>
</dbReference>
<evidence type="ECO:0000313" key="1">
    <source>
        <dbReference type="EMBL" id="SET61307.1"/>
    </source>
</evidence>
<keyword evidence="2" id="KW-1185">Reference proteome</keyword>
<reference evidence="2" key="1">
    <citation type="submission" date="2016-10" db="EMBL/GenBank/DDBJ databases">
        <authorList>
            <person name="Varghese N."/>
            <person name="Submissions S."/>
        </authorList>
    </citation>
    <scope>NUCLEOTIDE SEQUENCE [LARGE SCALE GENOMIC DNA]</scope>
    <source>
        <strain evidence="2">NLAE-zl-G277</strain>
    </source>
</reference>
<dbReference type="RefSeq" id="WP_092363264.1">
    <property type="nucleotide sequence ID" value="NZ_FOIM01000009.1"/>
</dbReference>
<dbReference type="AlphaFoldDB" id="A0A1I0FS33"/>
<proteinExistence type="predicted"/>
<protein>
    <recommendedName>
        <fullName evidence="3">Molecular chaperone Hsp90</fullName>
    </recommendedName>
</protein>
<name>A0A1I0FS33_9FIRM</name>
<accession>A0A1I0FS33</accession>
<dbReference type="Proteomes" id="UP000198508">
    <property type="component" value="Unassembled WGS sequence"/>
</dbReference>
<evidence type="ECO:0008006" key="3">
    <source>
        <dbReference type="Google" id="ProtNLM"/>
    </source>
</evidence>